<dbReference type="Pfam" id="PF01547">
    <property type="entry name" value="SBP_bac_1"/>
    <property type="match status" value="1"/>
</dbReference>
<name>A0A921ENS1_9ACTN</name>
<dbReference type="Proteomes" id="UP000712713">
    <property type="component" value="Unassembled WGS sequence"/>
</dbReference>
<keyword evidence="3" id="KW-0813">Transport</keyword>
<feature type="region of interest" description="Disordered" evidence="5">
    <location>
        <begin position="24"/>
        <end position="55"/>
    </location>
</feature>
<proteinExistence type="inferred from homology"/>
<dbReference type="EMBL" id="DYZF01000184">
    <property type="protein sequence ID" value="HJE51767.1"/>
    <property type="molecule type" value="Genomic_DNA"/>
</dbReference>
<dbReference type="GO" id="GO:0030313">
    <property type="term" value="C:cell envelope"/>
    <property type="evidence" value="ECO:0007669"/>
    <property type="project" value="UniProtKB-SubCell"/>
</dbReference>
<dbReference type="InterPro" id="IPR022386">
    <property type="entry name" value="Chitin_NgcE"/>
</dbReference>
<protein>
    <submittedName>
        <fullName evidence="7">N-acetylglucosamine/diacetylchitobiose ABC transporter substrate-binding protein</fullName>
    </submittedName>
</protein>
<sequence length="466" mass="49121">MPTISRRLALSSLAGLAVGSTVACSPRQTPVPNPTSTPPSSAPASASPSATPSARPFGLTVPSTVEAVVFDGAFGTSYVRAAARQLATLHDGVTATVSASANVSELAPRFADGATPPDLIDNSGAGKLAVASMLNQLSSLEDLMDAPNLEGIPIRDTLYAGVEEAGSFDGKLVAINYALAVYGLWYSGSEFAAQGWKVPATWDEMFTLADQAREQGRSLFVWGTEAATYFQELAISSAIKEGGHEVRTALDNLDEDAWLHPAVTGVLQMMEALVAGGHFLGGGPYLDAQTAWARDGKALLYPSGAWIATETDTSRPEGFELTVAPVPTLTAAPTLPITAAHAAPSEQFIVPAQAKNVAGAKELLRVMLSAEAAAAFSEENKIPTVVRASTDTADPLLKAQTRLLADAGEHVFSWRFVNHYGLTAEHNELWRKFLSGTVKATELAEKLQAISDRVRTDPDVVRYTVS</sequence>
<organism evidence="7 8">
    <name type="scientific">Tessaracoccus flavescens</name>
    <dbReference type="NCBI Taxonomy" id="399497"/>
    <lineage>
        <taxon>Bacteria</taxon>
        <taxon>Bacillati</taxon>
        <taxon>Actinomycetota</taxon>
        <taxon>Actinomycetes</taxon>
        <taxon>Propionibacteriales</taxon>
        <taxon>Propionibacteriaceae</taxon>
        <taxon>Tessaracoccus</taxon>
    </lineage>
</organism>
<evidence type="ECO:0000313" key="7">
    <source>
        <dbReference type="EMBL" id="HJE51767.1"/>
    </source>
</evidence>
<dbReference type="PANTHER" id="PTHR43649:SF31">
    <property type="entry name" value="SN-GLYCEROL-3-PHOSPHATE-BINDING PERIPLASMIC PROTEIN UGPB"/>
    <property type="match status" value="1"/>
</dbReference>
<evidence type="ECO:0000256" key="4">
    <source>
        <dbReference type="ARBA" id="ARBA00022729"/>
    </source>
</evidence>
<feature type="compositionally biased region" description="Low complexity" evidence="5">
    <location>
        <begin position="42"/>
        <end position="54"/>
    </location>
</feature>
<dbReference type="SUPFAM" id="SSF53850">
    <property type="entry name" value="Periplasmic binding protein-like II"/>
    <property type="match status" value="1"/>
</dbReference>
<reference evidence="7" key="1">
    <citation type="journal article" date="2021" name="PeerJ">
        <title>Extensive microbial diversity within the chicken gut microbiome revealed by metagenomics and culture.</title>
        <authorList>
            <person name="Gilroy R."/>
            <person name="Ravi A."/>
            <person name="Getino M."/>
            <person name="Pursley I."/>
            <person name="Horton D.L."/>
            <person name="Alikhan N.F."/>
            <person name="Baker D."/>
            <person name="Gharbi K."/>
            <person name="Hall N."/>
            <person name="Watson M."/>
            <person name="Adriaenssens E.M."/>
            <person name="Foster-Nyarko E."/>
            <person name="Jarju S."/>
            <person name="Secka A."/>
            <person name="Antonio M."/>
            <person name="Oren A."/>
            <person name="Chaudhuri R.R."/>
            <person name="La Ragione R."/>
            <person name="Hildebrand F."/>
            <person name="Pallen M.J."/>
        </authorList>
    </citation>
    <scope>NUCLEOTIDE SEQUENCE</scope>
    <source>
        <strain evidence="7">ChiGjej3B3-7470</strain>
    </source>
</reference>
<dbReference type="PANTHER" id="PTHR43649">
    <property type="entry name" value="ARABINOSE-BINDING PROTEIN-RELATED"/>
    <property type="match status" value="1"/>
</dbReference>
<evidence type="ECO:0000256" key="1">
    <source>
        <dbReference type="ARBA" id="ARBA00004196"/>
    </source>
</evidence>
<keyword evidence="4 6" id="KW-0732">Signal</keyword>
<gene>
    <name evidence="7" type="primary">ngcE</name>
    <name evidence="7" type="ORF">K8V15_07295</name>
</gene>
<dbReference type="PROSITE" id="PS51257">
    <property type="entry name" value="PROKAR_LIPOPROTEIN"/>
    <property type="match status" value="1"/>
</dbReference>
<reference evidence="7" key="2">
    <citation type="submission" date="2021-09" db="EMBL/GenBank/DDBJ databases">
        <authorList>
            <person name="Gilroy R."/>
        </authorList>
    </citation>
    <scope>NUCLEOTIDE SEQUENCE</scope>
    <source>
        <strain evidence="7">ChiGjej3B3-7470</strain>
    </source>
</reference>
<dbReference type="InterPro" id="IPR050490">
    <property type="entry name" value="Bact_solute-bd_prot1"/>
</dbReference>
<comment type="subcellular location">
    <subcellularLocation>
        <location evidence="1">Cell envelope</location>
    </subcellularLocation>
</comment>
<comment type="caution">
    <text evidence="7">The sequence shown here is derived from an EMBL/GenBank/DDBJ whole genome shotgun (WGS) entry which is preliminary data.</text>
</comment>
<evidence type="ECO:0000256" key="3">
    <source>
        <dbReference type="ARBA" id="ARBA00022448"/>
    </source>
</evidence>
<feature type="signal peptide" evidence="6">
    <location>
        <begin position="1"/>
        <end position="23"/>
    </location>
</feature>
<accession>A0A921ENS1</accession>
<feature type="compositionally biased region" description="Pro residues" evidence="5">
    <location>
        <begin position="29"/>
        <end position="41"/>
    </location>
</feature>
<evidence type="ECO:0000256" key="5">
    <source>
        <dbReference type="SAM" id="MobiDB-lite"/>
    </source>
</evidence>
<dbReference type="NCBIfam" id="TIGR03851">
    <property type="entry name" value="chitin_NgcE"/>
    <property type="match status" value="1"/>
</dbReference>
<dbReference type="InterPro" id="IPR006059">
    <property type="entry name" value="SBP"/>
</dbReference>
<dbReference type="Gene3D" id="3.40.190.10">
    <property type="entry name" value="Periplasmic binding protein-like II"/>
    <property type="match status" value="1"/>
</dbReference>
<dbReference type="AlphaFoldDB" id="A0A921ENS1"/>
<feature type="chain" id="PRO_5037640859" evidence="6">
    <location>
        <begin position="24"/>
        <end position="466"/>
    </location>
</feature>
<evidence type="ECO:0000256" key="2">
    <source>
        <dbReference type="ARBA" id="ARBA00008520"/>
    </source>
</evidence>
<comment type="similarity">
    <text evidence="2">Belongs to the bacterial solute-binding protein 1 family.</text>
</comment>
<evidence type="ECO:0000256" key="6">
    <source>
        <dbReference type="SAM" id="SignalP"/>
    </source>
</evidence>
<evidence type="ECO:0000313" key="8">
    <source>
        <dbReference type="Proteomes" id="UP000712713"/>
    </source>
</evidence>